<dbReference type="Gene3D" id="3.50.30.50">
    <property type="entry name" value="Putative cyclase"/>
    <property type="match status" value="1"/>
</dbReference>
<keyword evidence="1" id="KW-0732">Signal</keyword>
<dbReference type="PANTHER" id="PTHR34861">
    <property type="match status" value="1"/>
</dbReference>
<name>B8KQR6_9GAMM</name>
<proteinExistence type="predicted"/>
<accession>B8KQR6</accession>
<evidence type="ECO:0000256" key="1">
    <source>
        <dbReference type="SAM" id="SignalP"/>
    </source>
</evidence>
<dbReference type="HOGENOM" id="CLU_030671_0_0_6"/>
<evidence type="ECO:0008006" key="4">
    <source>
        <dbReference type="Google" id="ProtNLM"/>
    </source>
</evidence>
<dbReference type="Pfam" id="PF04199">
    <property type="entry name" value="Cyclase"/>
    <property type="match status" value="1"/>
</dbReference>
<dbReference type="PANTHER" id="PTHR34861:SF10">
    <property type="entry name" value="CYCLASE"/>
    <property type="match status" value="1"/>
</dbReference>
<feature type="chain" id="PRO_5002873503" description="Cyclase" evidence="1">
    <location>
        <begin position="27"/>
        <end position="358"/>
    </location>
</feature>
<dbReference type="GO" id="GO:0004061">
    <property type="term" value="F:arylformamidase activity"/>
    <property type="evidence" value="ECO:0007669"/>
    <property type="project" value="InterPro"/>
</dbReference>
<feature type="signal peptide" evidence="1">
    <location>
        <begin position="1"/>
        <end position="26"/>
    </location>
</feature>
<dbReference type="InterPro" id="IPR037175">
    <property type="entry name" value="KFase_sf"/>
</dbReference>
<dbReference type="OrthoDB" id="7067800at2"/>
<gene>
    <name evidence="2" type="ORF">NOR51B_476</name>
</gene>
<evidence type="ECO:0000313" key="2">
    <source>
        <dbReference type="EMBL" id="EED34539.1"/>
    </source>
</evidence>
<reference evidence="3" key="1">
    <citation type="journal article" date="2013" name="BMC Microbiol.">
        <title>Taxonomy and evolution of bacteriochlorophyll a-containing members of the OM60/NOR5 clade of marine gammaproteobacteria: description of Luminiphilus syltensis gen. nov., sp. nov., reclassification of Haliea rubra as Pseudohaliea rubra gen. nov., comb. nov., and emendation of Chromatocurvus halotolerans.</title>
        <authorList>
            <person name="Spring S."/>
            <person name="Riedel T."/>
            <person name="Sproer C."/>
            <person name="Yan S."/>
            <person name="Harder J."/>
            <person name="Fuchs B.M."/>
        </authorList>
    </citation>
    <scope>NUCLEOTIDE SEQUENCE [LARGE SCALE GENOMIC DNA]</scope>
    <source>
        <strain evidence="3">NOR51-B</strain>
    </source>
</reference>
<sequence length="358" mass="38983">MIKSFCFQPSKSVLAMMVLVAMPLPAIPVFSANDEPLNENWSPSEWGEEDRIGAVNRTTPKTVLDAVALVKQGKVATLGKVYQSDMPLFGQRQWELSIPGFPTYEGIGSMEAVGNDELLTAEIGQVGTQFDGPGHIGVRTSKGDFFYNGRYLEDPDVTPEDLGPLGVEHIAEKGFVCRGVLLDAVGFRGGPLPVPPESGVESLGFITAEDIKAMVARQGIAPIAEGDCVFLYTGHGDIWHPSEWDSFDAEEKARRRERFNTGTPGYGLSGCEYLASRKVILWGSDTHSSEATALDGGGETEQPYECHLKMMTRSGIWNIENLDLSQLVEDKAYEFLFTWAPLKLKGATGSPGNPIAIY</sequence>
<dbReference type="Proteomes" id="UP000004699">
    <property type="component" value="Unassembled WGS sequence"/>
</dbReference>
<dbReference type="SUPFAM" id="SSF102198">
    <property type="entry name" value="Putative cyclase"/>
    <property type="match status" value="1"/>
</dbReference>
<dbReference type="GO" id="GO:0019441">
    <property type="term" value="P:L-tryptophan catabolic process to kynurenine"/>
    <property type="evidence" value="ECO:0007669"/>
    <property type="project" value="InterPro"/>
</dbReference>
<dbReference type="EMBL" id="DS999411">
    <property type="protein sequence ID" value="EED34539.1"/>
    <property type="molecule type" value="Genomic_DNA"/>
</dbReference>
<dbReference type="STRING" id="565045.NOR51B_476"/>
<organism evidence="2 3">
    <name type="scientific">Luminiphilus syltensis NOR5-1B</name>
    <dbReference type="NCBI Taxonomy" id="565045"/>
    <lineage>
        <taxon>Bacteria</taxon>
        <taxon>Pseudomonadati</taxon>
        <taxon>Pseudomonadota</taxon>
        <taxon>Gammaproteobacteria</taxon>
        <taxon>Cellvibrionales</taxon>
        <taxon>Halieaceae</taxon>
        <taxon>Luminiphilus</taxon>
    </lineage>
</organism>
<protein>
    <recommendedName>
        <fullName evidence="4">Cyclase</fullName>
    </recommendedName>
</protein>
<evidence type="ECO:0000313" key="3">
    <source>
        <dbReference type="Proteomes" id="UP000004699"/>
    </source>
</evidence>
<keyword evidence="3" id="KW-1185">Reference proteome</keyword>
<dbReference type="eggNOG" id="COG1878">
    <property type="taxonomic scope" value="Bacteria"/>
</dbReference>
<dbReference type="InterPro" id="IPR007325">
    <property type="entry name" value="KFase/CYL"/>
</dbReference>
<dbReference type="AlphaFoldDB" id="B8KQR6"/>